<proteinExistence type="predicted"/>
<dbReference type="PROSITE" id="PS50157">
    <property type="entry name" value="ZINC_FINGER_C2H2_2"/>
    <property type="match status" value="2"/>
</dbReference>
<gene>
    <name evidence="5 6" type="primary">LOC117645818</name>
</gene>
<feature type="region of interest" description="Disordered" evidence="2">
    <location>
        <begin position="1"/>
        <end position="21"/>
    </location>
</feature>
<dbReference type="GO" id="GO:0008270">
    <property type="term" value="F:zinc ion binding"/>
    <property type="evidence" value="ECO:0007669"/>
    <property type="project" value="UniProtKB-KW"/>
</dbReference>
<dbReference type="Proteomes" id="UP000515158">
    <property type="component" value="Unplaced"/>
</dbReference>
<dbReference type="InterPro" id="IPR036236">
    <property type="entry name" value="Znf_C2H2_sf"/>
</dbReference>
<dbReference type="Pfam" id="PF00096">
    <property type="entry name" value="zf-C2H2"/>
    <property type="match status" value="2"/>
</dbReference>
<dbReference type="InterPro" id="IPR013087">
    <property type="entry name" value="Znf_C2H2_type"/>
</dbReference>
<feature type="compositionally biased region" description="Low complexity" evidence="2">
    <location>
        <begin position="81"/>
        <end position="107"/>
    </location>
</feature>
<feature type="domain" description="C2H2-type" evidence="3">
    <location>
        <begin position="176"/>
        <end position="204"/>
    </location>
</feature>
<feature type="compositionally biased region" description="Polar residues" evidence="2">
    <location>
        <begin position="156"/>
        <end position="168"/>
    </location>
</feature>
<name>A0A6P8YY14_THRPL</name>
<reference evidence="5 6" key="1">
    <citation type="submission" date="2025-04" db="UniProtKB">
        <authorList>
            <consortium name="RefSeq"/>
        </authorList>
    </citation>
    <scope>IDENTIFICATION</scope>
    <source>
        <tissue evidence="5 6">Total insect</tissue>
    </source>
</reference>
<evidence type="ECO:0000259" key="3">
    <source>
        <dbReference type="PROSITE" id="PS50157"/>
    </source>
</evidence>
<evidence type="ECO:0000313" key="6">
    <source>
        <dbReference type="RefSeq" id="XP_034242157.1"/>
    </source>
</evidence>
<dbReference type="PROSITE" id="PS00028">
    <property type="entry name" value="ZINC_FINGER_C2H2_1"/>
    <property type="match status" value="1"/>
</dbReference>
<organism evidence="5">
    <name type="scientific">Thrips palmi</name>
    <name type="common">Melon thrips</name>
    <dbReference type="NCBI Taxonomy" id="161013"/>
    <lineage>
        <taxon>Eukaryota</taxon>
        <taxon>Metazoa</taxon>
        <taxon>Ecdysozoa</taxon>
        <taxon>Arthropoda</taxon>
        <taxon>Hexapoda</taxon>
        <taxon>Insecta</taxon>
        <taxon>Pterygota</taxon>
        <taxon>Neoptera</taxon>
        <taxon>Paraneoptera</taxon>
        <taxon>Thysanoptera</taxon>
        <taxon>Terebrantia</taxon>
        <taxon>Thripoidea</taxon>
        <taxon>Thripidae</taxon>
        <taxon>Thrips</taxon>
    </lineage>
</organism>
<accession>A0A6P8YY14</accession>
<dbReference type="RefSeq" id="XP_034242156.1">
    <property type="nucleotide sequence ID" value="XM_034386265.1"/>
</dbReference>
<keyword evidence="1" id="KW-0863">Zinc-finger</keyword>
<feature type="domain" description="C2H2-type" evidence="3">
    <location>
        <begin position="203"/>
        <end position="221"/>
    </location>
</feature>
<dbReference type="RefSeq" id="XP_034242157.1">
    <property type="nucleotide sequence ID" value="XM_034386266.1"/>
</dbReference>
<feature type="region of interest" description="Disordered" evidence="2">
    <location>
        <begin position="127"/>
        <end position="168"/>
    </location>
</feature>
<dbReference type="SUPFAM" id="SSF57667">
    <property type="entry name" value="beta-beta-alpha zinc fingers"/>
    <property type="match status" value="1"/>
</dbReference>
<keyword evidence="4" id="KW-1185">Reference proteome</keyword>
<dbReference type="OrthoDB" id="8186640at2759"/>
<dbReference type="AlphaFoldDB" id="A0A6P8YY14"/>
<keyword evidence="1" id="KW-0862">Zinc</keyword>
<evidence type="ECO:0000256" key="1">
    <source>
        <dbReference type="PROSITE-ProRule" id="PRU00042"/>
    </source>
</evidence>
<dbReference type="KEGG" id="tpal:117645818"/>
<sequence>MNDRLSPHSDQNDDASSSSPTIAIPNLSFGIGPYGLPQGKALLGSSPSAVAMLYPQISAYEIHPLIINQRRRSSLDKSGLDSDLTGSSDDSGPLGLVSSHSLGSSPTPLPLSLRHLYREISVAQKQRNVRRRAQVRDPVELNPDDSDDLYSGSDIAGNSQPDSEASDYSSKTRKSFFCRACGKSFKFQTSLLRHNNKVHISKYQCSTCKRVFSRQAYLDVHTSKPGSTCYISPYTLPSPGRAQNSSLPLSMGII</sequence>
<dbReference type="GeneID" id="117645818"/>
<keyword evidence="1" id="KW-0479">Metal-binding</keyword>
<evidence type="ECO:0000313" key="4">
    <source>
        <dbReference type="Proteomes" id="UP000515158"/>
    </source>
</evidence>
<dbReference type="SMART" id="SM00355">
    <property type="entry name" value="ZnF_C2H2"/>
    <property type="match status" value="2"/>
</dbReference>
<feature type="region of interest" description="Disordered" evidence="2">
    <location>
        <begin position="76"/>
        <end position="107"/>
    </location>
</feature>
<evidence type="ECO:0000256" key="2">
    <source>
        <dbReference type="SAM" id="MobiDB-lite"/>
    </source>
</evidence>
<feature type="compositionally biased region" description="Basic and acidic residues" evidence="2">
    <location>
        <begin position="1"/>
        <end position="11"/>
    </location>
</feature>
<dbReference type="Gene3D" id="3.30.160.60">
    <property type="entry name" value="Classic Zinc Finger"/>
    <property type="match status" value="1"/>
</dbReference>
<evidence type="ECO:0000313" key="5">
    <source>
        <dbReference type="RefSeq" id="XP_034242156.1"/>
    </source>
</evidence>
<protein>
    <submittedName>
        <fullName evidence="5 6">Zinc finger protein 184-like</fullName>
    </submittedName>
</protein>